<dbReference type="Proteomes" id="UP000009168">
    <property type="component" value="Unassembled WGS sequence"/>
</dbReference>
<dbReference type="AlphaFoldDB" id="W7XAV7"/>
<proteinExistence type="predicted"/>
<evidence type="ECO:0000313" key="2">
    <source>
        <dbReference type="Proteomes" id="UP000009168"/>
    </source>
</evidence>
<evidence type="ECO:0000313" key="1">
    <source>
        <dbReference type="EMBL" id="EWS74482.1"/>
    </source>
</evidence>
<dbReference type="InParanoid" id="W7XAV7"/>
<dbReference type="GeneID" id="24438660"/>
<organism evidence="1 2">
    <name type="scientific">Tetrahymena thermophila (strain SB210)</name>
    <dbReference type="NCBI Taxonomy" id="312017"/>
    <lineage>
        <taxon>Eukaryota</taxon>
        <taxon>Sar</taxon>
        <taxon>Alveolata</taxon>
        <taxon>Ciliophora</taxon>
        <taxon>Intramacronucleata</taxon>
        <taxon>Oligohymenophorea</taxon>
        <taxon>Hymenostomatida</taxon>
        <taxon>Tetrahymenina</taxon>
        <taxon>Tetrahymenidae</taxon>
        <taxon>Tetrahymena</taxon>
    </lineage>
</organism>
<gene>
    <name evidence="1" type="ORF">TTHERM_000378449</name>
</gene>
<sequence>MDINTDAMKAQNKIKEKKEWEGDYYYAEINEINIPIPGFVQLSTIKEIFAALQEAQNQVNDYLENPKLKNQILVKNLKN</sequence>
<name>W7XAV7_TETTS</name>
<dbReference type="EMBL" id="GG662706">
    <property type="protein sequence ID" value="EWS74482.1"/>
    <property type="molecule type" value="Genomic_DNA"/>
</dbReference>
<reference evidence="2" key="1">
    <citation type="journal article" date="2006" name="PLoS Biol.">
        <title>Macronuclear genome sequence of the ciliate Tetrahymena thermophila, a model eukaryote.</title>
        <authorList>
            <person name="Eisen J.A."/>
            <person name="Coyne R.S."/>
            <person name="Wu M."/>
            <person name="Wu D."/>
            <person name="Thiagarajan M."/>
            <person name="Wortman J.R."/>
            <person name="Badger J.H."/>
            <person name="Ren Q."/>
            <person name="Amedeo P."/>
            <person name="Jones K.M."/>
            <person name="Tallon L.J."/>
            <person name="Delcher A.L."/>
            <person name="Salzberg S.L."/>
            <person name="Silva J.C."/>
            <person name="Haas B.J."/>
            <person name="Majoros W.H."/>
            <person name="Farzad M."/>
            <person name="Carlton J.M."/>
            <person name="Smith R.K. Jr."/>
            <person name="Garg J."/>
            <person name="Pearlman R.E."/>
            <person name="Karrer K.M."/>
            <person name="Sun L."/>
            <person name="Manning G."/>
            <person name="Elde N.C."/>
            <person name="Turkewitz A.P."/>
            <person name="Asai D.J."/>
            <person name="Wilkes D.E."/>
            <person name="Wang Y."/>
            <person name="Cai H."/>
            <person name="Collins K."/>
            <person name="Stewart B.A."/>
            <person name="Lee S.R."/>
            <person name="Wilamowska K."/>
            <person name="Weinberg Z."/>
            <person name="Ruzzo W.L."/>
            <person name="Wloga D."/>
            <person name="Gaertig J."/>
            <person name="Frankel J."/>
            <person name="Tsao C.-C."/>
            <person name="Gorovsky M.A."/>
            <person name="Keeling P.J."/>
            <person name="Waller R.F."/>
            <person name="Patron N.J."/>
            <person name="Cherry J.M."/>
            <person name="Stover N.A."/>
            <person name="Krieger C.J."/>
            <person name="del Toro C."/>
            <person name="Ryder H.F."/>
            <person name="Williamson S.C."/>
            <person name="Barbeau R.A."/>
            <person name="Hamilton E.P."/>
            <person name="Orias E."/>
        </authorList>
    </citation>
    <scope>NUCLEOTIDE SEQUENCE [LARGE SCALE GENOMIC DNA]</scope>
    <source>
        <strain evidence="2">SB210</strain>
    </source>
</reference>
<protein>
    <submittedName>
        <fullName evidence="1">Uncharacterized protein</fullName>
    </submittedName>
</protein>
<keyword evidence="2" id="KW-1185">Reference proteome</keyword>
<dbReference type="KEGG" id="tet:TTHERM_000378449"/>
<accession>W7XAV7</accession>
<dbReference type="RefSeq" id="XP_012652967.1">
    <property type="nucleotide sequence ID" value="XM_012797513.1"/>
</dbReference>